<protein>
    <submittedName>
        <fullName evidence="2">Uncharacterized protein</fullName>
    </submittedName>
</protein>
<evidence type="ECO:0000313" key="3">
    <source>
        <dbReference type="Proteomes" id="UP001249851"/>
    </source>
</evidence>
<proteinExistence type="predicted"/>
<dbReference type="Proteomes" id="UP001249851">
    <property type="component" value="Unassembled WGS sequence"/>
</dbReference>
<gene>
    <name evidence="2" type="ORF">P5673_002464</name>
</gene>
<accession>A0AAD9R3B8</accession>
<feature type="compositionally biased region" description="Acidic residues" evidence="1">
    <location>
        <begin position="41"/>
        <end position="51"/>
    </location>
</feature>
<organism evidence="2 3">
    <name type="scientific">Acropora cervicornis</name>
    <name type="common">Staghorn coral</name>
    <dbReference type="NCBI Taxonomy" id="6130"/>
    <lineage>
        <taxon>Eukaryota</taxon>
        <taxon>Metazoa</taxon>
        <taxon>Cnidaria</taxon>
        <taxon>Anthozoa</taxon>
        <taxon>Hexacorallia</taxon>
        <taxon>Scleractinia</taxon>
        <taxon>Astrocoeniina</taxon>
        <taxon>Acroporidae</taxon>
        <taxon>Acropora</taxon>
    </lineage>
</organism>
<reference evidence="2" key="1">
    <citation type="journal article" date="2023" name="G3 (Bethesda)">
        <title>Whole genome assembly and annotation of the endangered Caribbean coral Acropora cervicornis.</title>
        <authorList>
            <person name="Selwyn J.D."/>
            <person name="Vollmer S.V."/>
        </authorList>
    </citation>
    <scope>NUCLEOTIDE SEQUENCE</scope>
    <source>
        <strain evidence="2">K2</strain>
    </source>
</reference>
<feature type="compositionally biased region" description="Basic and acidic residues" evidence="1">
    <location>
        <begin position="52"/>
        <end position="62"/>
    </location>
</feature>
<comment type="caution">
    <text evidence="2">The sequence shown here is derived from an EMBL/GenBank/DDBJ whole genome shotgun (WGS) entry which is preliminary data.</text>
</comment>
<reference evidence="2" key="2">
    <citation type="journal article" date="2023" name="Science">
        <title>Genomic signatures of disease resistance in endangered staghorn corals.</title>
        <authorList>
            <person name="Vollmer S.V."/>
            <person name="Selwyn J.D."/>
            <person name="Despard B.A."/>
            <person name="Roesel C.L."/>
        </authorList>
    </citation>
    <scope>NUCLEOTIDE SEQUENCE</scope>
    <source>
        <strain evidence="2">K2</strain>
    </source>
</reference>
<dbReference type="AlphaFoldDB" id="A0AAD9R3B8"/>
<keyword evidence="3" id="KW-1185">Reference proteome</keyword>
<evidence type="ECO:0000313" key="2">
    <source>
        <dbReference type="EMBL" id="KAK2572247.1"/>
    </source>
</evidence>
<feature type="region of interest" description="Disordered" evidence="1">
    <location>
        <begin position="41"/>
        <end position="62"/>
    </location>
</feature>
<sequence>MTDKSSTEGSAIEGAYAVEDNLKLEDETVKNASRQNVDVASEDVNFEEVPLDNEKDSKMTSL</sequence>
<evidence type="ECO:0000256" key="1">
    <source>
        <dbReference type="SAM" id="MobiDB-lite"/>
    </source>
</evidence>
<name>A0AAD9R3B8_ACRCE</name>
<dbReference type="EMBL" id="JARQWQ010000004">
    <property type="protein sequence ID" value="KAK2572247.1"/>
    <property type="molecule type" value="Genomic_DNA"/>
</dbReference>